<feature type="signal peptide" evidence="2">
    <location>
        <begin position="1"/>
        <end position="31"/>
    </location>
</feature>
<dbReference type="eggNOG" id="ENOG5032X8P">
    <property type="taxonomic scope" value="Bacteria"/>
</dbReference>
<dbReference type="InParanoid" id="Q2LY32"/>
<evidence type="ECO:0000256" key="2">
    <source>
        <dbReference type="SAM" id="SignalP"/>
    </source>
</evidence>
<dbReference type="STRING" id="56780.SYN_03850"/>
<feature type="chain" id="PRO_5004212330" evidence="2">
    <location>
        <begin position="32"/>
        <end position="135"/>
    </location>
</feature>
<evidence type="ECO:0000313" key="4">
    <source>
        <dbReference type="Proteomes" id="UP000001933"/>
    </source>
</evidence>
<evidence type="ECO:0000313" key="3">
    <source>
        <dbReference type="EMBL" id="ABC78992.1"/>
    </source>
</evidence>
<dbReference type="Proteomes" id="UP000001933">
    <property type="component" value="Chromosome"/>
</dbReference>
<keyword evidence="2" id="KW-0732">Signal</keyword>
<dbReference type="Pfam" id="PF20332">
    <property type="entry name" value="DUF6627"/>
    <property type="match status" value="1"/>
</dbReference>
<dbReference type="KEGG" id="sat:SYN_03850"/>
<evidence type="ECO:0000256" key="1">
    <source>
        <dbReference type="SAM" id="Phobius"/>
    </source>
</evidence>
<gene>
    <name evidence="3" type="ORF">SYN_03850</name>
</gene>
<dbReference type="HOGENOM" id="CLU_157821_0_0_7"/>
<feature type="transmembrane region" description="Helical" evidence="1">
    <location>
        <begin position="108"/>
        <end position="128"/>
    </location>
</feature>
<protein>
    <submittedName>
        <fullName evidence="3">Hypothetical membrane protein</fullName>
    </submittedName>
</protein>
<dbReference type="EMBL" id="CP000252">
    <property type="protein sequence ID" value="ABC78992.1"/>
    <property type="molecule type" value="Genomic_DNA"/>
</dbReference>
<accession>Q2LY32</accession>
<reference evidence="3 4" key="1">
    <citation type="journal article" date="2007" name="Proc. Natl. Acad. Sci. U.S.A.">
        <title>The genome of Syntrophus aciditrophicus: life at the thermodynamic limit of microbial growth.</title>
        <authorList>
            <person name="McInerney M.J."/>
            <person name="Rohlin L."/>
            <person name="Mouttaki H."/>
            <person name="Kim U."/>
            <person name="Krupp R.S."/>
            <person name="Rios-Hernandez L."/>
            <person name="Sieber J."/>
            <person name="Struchtemeyer C.G."/>
            <person name="Bhattacharyya A."/>
            <person name="Campbell J.W."/>
            <person name="Gunsalus R.P."/>
        </authorList>
    </citation>
    <scope>NUCLEOTIDE SEQUENCE [LARGE SCALE GENOMIC DNA]</scope>
    <source>
        <strain evidence="3 4">SB</strain>
    </source>
</reference>
<keyword evidence="1" id="KW-1133">Transmembrane helix</keyword>
<organism evidence="3 4">
    <name type="scientific">Syntrophus aciditrophicus (strain SB)</name>
    <dbReference type="NCBI Taxonomy" id="56780"/>
    <lineage>
        <taxon>Bacteria</taxon>
        <taxon>Pseudomonadati</taxon>
        <taxon>Thermodesulfobacteriota</taxon>
        <taxon>Syntrophia</taxon>
        <taxon>Syntrophales</taxon>
        <taxon>Syntrophaceae</taxon>
        <taxon>Syntrophus</taxon>
    </lineage>
</organism>
<dbReference type="AlphaFoldDB" id="Q2LY32"/>
<name>Q2LY32_SYNAS</name>
<proteinExistence type="predicted"/>
<dbReference type="NCBIfam" id="NF033919">
    <property type="entry name" value="PA2779_fam"/>
    <property type="match status" value="1"/>
</dbReference>
<keyword evidence="4" id="KW-1185">Reference proteome</keyword>
<dbReference type="InterPro" id="IPR046735">
    <property type="entry name" value="PA2779-like"/>
</dbReference>
<sequence>MKIMINRFRHPVLATLTALLLSWLVAFPATAAMMPSQASSQETAAIVFQQAEIDKIQRCLENRIVQEKLQAYGLSSEEVRAKLQQMTDRQVHMLAQASDQVLKGGDGIGVVIGVLVIILLVIVILKLLNKEIIIR</sequence>
<keyword evidence="1" id="KW-0812">Transmembrane</keyword>
<keyword evidence="1" id="KW-0472">Membrane</keyword>